<dbReference type="PANTHER" id="PTHR16121">
    <property type="entry name" value="CAP-SPECIFIC MRNA (NUCLEOSIDE-2'-O-)-METHYLTRANSFERASE 1-RELATED"/>
    <property type="match status" value="1"/>
</dbReference>
<dbReference type="GO" id="GO:0032259">
    <property type="term" value="P:methylation"/>
    <property type="evidence" value="ECO:0007669"/>
    <property type="project" value="UniProtKB-KW"/>
</dbReference>
<dbReference type="SUPFAM" id="SSF53335">
    <property type="entry name" value="S-adenosyl-L-methionine-dependent methyltransferases"/>
    <property type="match status" value="1"/>
</dbReference>
<evidence type="ECO:0000259" key="2">
    <source>
        <dbReference type="PROSITE" id="PS50174"/>
    </source>
</evidence>
<dbReference type="OMA" id="CTLFLCK"/>
<dbReference type="GeneID" id="8237559"/>
<dbReference type="Proteomes" id="UP000009046">
    <property type="component" value="Unassembled WGS sequence"/>
</dbReference>
<dbReference type="PANTHER" id="PTHR16121:SF0">
    <property type="entry name" value="CAP-SPECIFIC MRNA (NUCLEOSIDE-2'-O-)-METHYLTRANSFERASE 1"/>
    <property type="match status" value="1"/>
</dbReference>
<feature type="domain" description="G-patch" evidence="2">
    <location>
        <begin position="1"/>
        <end position="39"/>
    </location>
</feature>
<evidence type="ECO:0000313" key="4">
    <source>
        <dbReference type="EMBL" id="EEB15816.1"/>
    </source>
</evidence>
<dbReference type="InterPro" id="IPR002877">
    <property type="entry name" value="RNA_MeTrfase_FtsJ_dom"/>
</dbReference>
<dbReference type="HOGENOM" id="CLU_011097_0_0_1"/>
<dbReference type="Gene3D" id="3.30.470.30">
    <property type="entry name" value="DNA ligase/mRNA capping enzyme"/>
    <property type="match status" value="1"/>
</dbReference>
<dbReference type="FunFam" id="3.40.50.12760:FF:000004">
    <property type="entry name" value="FtsJ-like methyltransferase"/>
    <property type="match status" value="1"/>
</dbReference>
<evidence type="ECO:0000256" key="1">
    <source>
        <dbReference type="RuleBase" id="RU368012"/>
    </source>
</evidence>
<comment type="catalytic activity">
    <reaction evidence="1">
        <text>a 5'-end (N(7)-methyl 5'-triphosphoguanosine)-ribonucleoside in mRNA + S-adenosyl-L-methionine = a 5'-end (N(7)-methyl 5'-triphosphoguanosine)-(2'-O-methyl-ribonucleoside) in mRNA + S-adenosyl-L-homocysteine + H(+)</text>
        <dbReference type="Rhea" id="RHEA:67020"/>
        <dbReference type="Rhea" id="RHEA-COMP:17167"/>
        <dbReference type="Rhea" id="RHEA-COMP:17168"/>
        <dbReference type="ChEBI" id="CHEBI:15378"/>
        <dbReference type="ChEBI" id="CHEBI:57856"/>
        <dbReference type="ChEBI" id="CHEBI:59789"/>
        <dbReference type="ChEBI" id="CHEBI:156461"/>
        <dbReference type="ChEBI" id="CHEBI:167609"/>
        <dbReference type="EC" id="2.1.1.57"/>
    </reaction>
</comment>
<dbReference type="EMBL" id="AAZO01004568">
    <property type="status" value="NOT_ANNOTATED_CDS"/>
    <property type="molecule type" value="Genomic_DNA"/>
</dbReference>
<dbReference type="PROSITE" id="PS51613">
    <property type="entry name" value="SAM_MT_RRMJ"/>
    <property type="match status" value="1"/>
</dbReference>
<protein>
    <recommendedName>
        <fullName evidence="1">Cap-specific mRNA (nucleoside-2'-O-)-methyltransferase 1</fullName>
        <ecNumber evidence="1">2.1.1.57</ecNumber>
    </recommendedName>
    <alternativeName>
        <fullName evidence="1">Cap1 2'O-ribose methyltransferase 1</fullName>
    </alternativeName>
</protein>
<keyword evidence="1" id="KW-0507">mRNA processing</keyword>
<keyword evidence="1" id="KW-0506">mRNA capping</keyword>
<dbReference type="GO" id="GO:0016556">
    <property type="term" value="P:mRNA modification"/>
    <property type="evidence" value="ECO:0007669"/>
    <property type="project" value="UniProtKB-UniRule"/>
</dbReference>
<dbReference type="Pfam" id="PF01585">
    <property type="entry name" value="G-patch"/>
    <property type="match status" value="1"/>
</dbReference>
<dbReference type="OrthoDB" id="10251234at2759"/>
<name>E0VR10_PEDHC</name>
<dbReference type="InterPro" id="IPR029063">
    <property type="entry name" value="SAM-dependent_MTases_sf"/>
</dbReference>
<dbReference type="InterPro" id="IPR000467">
    <property type="entry name" value="G_patch_dom"/>
</dbReference>
<proteinExistence type="predicted"/>
<dbReference type="GO" id="GO:0006370">
    <property type="term" value="P:7-methylguanosine mRNA capping"/>
    <property type="evidence" value="ECO:0007669"/>
    <property type="project" value="UniProtKB-UniRule"/>
</dbReference>
<dbReference type="VEuPathDB" id="VectorBase:PHUM390510"/>
<keyword evidence="1" id="KW-0489">Methyltransferase</keyword>
<dbReference type="Pfam" id="PF01728">
    <property type="entry name" value="FtsJ"/>
    <property type="match status" value="1"/>
</dbReference>
<sequence length="703" mass="80791">MQKLGHKEGKGLGKYQDGIIEPVEASKQIGKRGLGFKSVELESALLNFDPNKETISIDEEVIWLPNAYKDSISQEVLNSWVKTGYQDNSYNEDLFCQAGVVSNILSSKNVLNNIGEKDLKNSRRRANPFESISKGIFINRAAMKMANLDAILDWMFTNPVDLNGDKIIDDESLLYFADVCAGPGGFSEYVFFRKKWRAKGFGFTLRNENDFMLNEFCAGPSETFDPHYGVRGDGDIYVPENIVSFRDHVLQHTDGNGVHFMMADGGVPIEENFNDQELICKKLYLCQCLVALMIVRTGGHFVVKLFDLFTPFSVGLVYLMYRSFQSVTIIKPNTSRPANSERYLVCKYKREDCIDIANHLFEINKRVPRYEDKKGTDVLELVPIDVLTNDSDFFNYIILSNTKIGKNQIVSLDKLAAFSENCDLKEERQQELRKTCLNKWKIPDEARAEPQKSDPGTKCLELFGNSSLYEFECCSKSMKITTFENFKKNVNSVLDWRFLLINGKEEKNSCGFYMGLGRNNIWEYTSKGWKKLNSSINGFCLPANTIVYGEIVEELIGEGKGQTRNLAFHIIDGLFLGGEDIKNFSLVKRWSLCELFSKALYKKSFPVRVKKTYKLLKFDVMIEDLVYKLNKSSVSESLYFPLEQNLAFKIGGIVFFRDTKEFWHRFYSSTWKAVYFHNSQTNKKIYENHLTDDDKWNIYGKFR</sequence>
<gene>
    <name evidence="5" type="primary">8237559</name>
    <name evidence="4" type="ORF">Phum_PHUM390510</name>
</gene>
<evidence type="ECO:0000259" key="3">
    <source>
        <dbReference type="PROSITE" id="PS51613"/>
    </source>
</evidence>
<comment type="subcellular location">
    <subcellularLocation>
        <location evidence="1">Nucleus</location>
    </subcellularLocation>
</comment>
<dbReference type="Gene3D" id="3.40.50.12760">
    <property type="match status" value="1"/>
</dbReference>
<reference evidence="4" key="2">
    <citation type="submission" date="2007-04" db="EMBL/GenBank/DDBJ databases">
        <title>The genome of the human body louse.</title>
        <authorList>
            <consortium name="The Human Body Louse Genome Consortium"/>
            <person name="Kirkness E."/>
            <person name="Walenz B."/>
            <person name="Hass B."/>
            <person name="Bruggner R."/>
            <person name="Strausberg R."/>
        </authorList>
    </citation>
    <scope>NUCLEOTIDE SEQUENCE</scope>
    <source>
        <strain evidence="4">USDA</strain>
    </source>
</reference>
<dbReference type="GO" id="GO:0003676">
    <property type="term" value="F:nucleic acid binding"/>
    <property type="evidence" value="ECO:0007669"/>
    <property type="project" value="UniProtKB-UniRule"/>
</dbReference>
<dbReference type="STRING" id="121224.E0VR10"/>
<dbReference type="EMBL" id="DS235442">
    <property type="protein sequence ID" value="EEB15816.1"/>
    <property type="molecule type" value="Genomic_DNA"/>
</dbReference>
<comment type="function">
    <text evidence="1">S-adenosyl-L-methionine-dependent methyltransferase that mediates RNA cap1 2'-O-ribose methylation to the 5'-cap structure of RNAs. Methylates the ribose of the first nucleotide of a m(7)GpppG-capped mRNA to produce m(7)GpppNmp (cap1).</text>
</comment>
<keyword evidence="1" id="KW-0539">Nucleus</keyword>
<evidence type="ECO:0000313" key="6">
    <source>
        <dbReference type="Proteomes" id="UP000009046"/>
    </source>
</evidence>
<dbReference type="CTD" id="8237559"/>
<dbReference type="EC" id="2.1.1.57" evidence="1"/>
<organism>
    <name type="scientific">Pediculus humanus subsp. corporis</name>
    <name type="common">Body louse</name>
    <dbReference type="NCBI Taxonomy" id="121224"/>
    <lineage>
        <taxon>Eukaryota</taxon>
        <taxon>Metazoa</taxon>
        <taxon>Ecdysozoa</taxon>
        <taxon>Arthropoda</taxon>
        <taxon>Hexapoda</taxon>
        <taxon>Insecta</taxon>
        <taxon>Pterygota</taxon>
        <taxon>Neoptera</taxon>
        <taxon>Paraneoptera</taxon>
        <taxon>Psocodea</taxon>
        <taxon>Troctomorpha</taxon>
        <taxon>Phthiraptera</taxon>
        <taxon>Anoplura</taxon>
        <taxon>Pediculidae</taxon>
        <taxon>Pediculus</taxon>
    </lineage>
</organism>
<reference evidence="5" key="3">
    <citation type="submission" date="2021-02" db="UniProtKB">
        <authorList>
            <consortium name="EnsemblMetazoa"/>
        </authorList>
    </citation>
    <scope>IDENTIFICATION</scope>
    <source>
        <strain evidence="5">USDA</strain>
    </source>
</reference>
<accession>E0VR10</accession>
<dbReference type="PROSITE" id="PS50174">
    <property type="entry name" value="G_PATCH"/>
    <property type="match status" value="1"/>
</dbReference>
<dbReference type="RefSeq" id="XP_002428554.1">
    <property type="nucleotide sequence ID" value="XM_002428509.1"/>
</dbReference>
<dbReference type="InParanoid" id="E0VR10"/>
<keyword evidence="6" id="KW-1185">Reference proteome</keyword>
<dbReference type="eggNOG" id="KOG3673">
    <property type="taxonomic scope" value="Eukaryota"/>
</dbReference>
<evidence type="ECO:0000313" key="5">
    <source>
        <dbReference type="EnsemblMetazoa" id="PHUM390510-PA"/>
    </source>
</evidence>
<dbReference type="InterPro" id="IPR025816">
    <property type="entry name" value="RrmJ-type_MeTrfase"/>
</dbReference>
<feature type="domain" description="RrmJ-type SAM-dependent 2'-O-MTase" evidence="3">
    <location>
        <begin position="136"/>
        <end position="350"/>
    </location>
</feature>
<reference evidence="4" key="1">
    <citation type="submission" date="2007-04" db="EMBL/GenBank/DDBJ databases">
        <title>Annotation of Pediculus humanus corporis strain USDA.</title>
        <authorList>
            <person name="Kirkness E."/>
            <person name="Hannick L."/>
            <person name="Hass B."/>
            <person name="Bruggner R."/>
            <person name="Lawson D."/>
            <person name="Bidwell S."/>
            <person name="Joardar V."/>
            <person name="Caler E."/>
            <person name="Walenz B."/>
            <person name="Inman J."/>
            <person name="Schobel S."/>
            <person name="Galinsky K."/>
            <person name="Amedeo P."/>
            <person name="Strausberg R."/>
        </authorList>
    </citation>
    <scope>NUCLEOTIDE SEQUENCE</scope>
    <source>
        <strain evidence="4">USDA</strain>
    </source>
</reference>
<dbReference type="SMART" id="SM00443">
    <property type="entry name" value="G_patch"/>
    <property type="match status" value="1"/>
</dbReference>
<dbReference type="FunCoup" id="E0VR10">
    <property type="interactions" value="2393"/>
</dbReference>
<dbReference type="GO" id="GO:0005737">
    <property type="term" value="C:cytoplasm"/>
    <property type="evidence" value="ECO:0007669"/>
    <property type="project" value="TreeGrafter"/>
</dbReference>
<dbReference type="GO" id="GO:0004483">
    <property type="term" value="F:methyltransferase cap1 activity"/>
    <property type="evidence" value="ECO:0007669"/>
    <property type="project" value="UniProtKB-UniRule"/>
</dbReference>
<dbReference type="InterPro" id="IPR050851">
    <property type="entry name" value="mRNA_Cap_2O-Ribose_MeTrfase"/>
</dbReference>
<keyword evidence="1" id="KW-0949">S-adenosyl-L-methionine</keyword>
<dbReference type="AlphaFoldDB" id="E0VR10"/>
<dbReference type="KEGG" id="phu:Phum_PHUM390510"/>
<dbReference type="EnsemblMetazoa" id="PHUM390510-RA">
    <property type="protein sequence ID" value="PHUM390510-PA"/>
    <property type="gene ID" value="PHUM390510"/>
</dbReference>
<dbReference type="GO" id="GO:0005634">
    <property type="term" value="C:nucleus"/>
    <property type="evidence" value="ECO:0007669"/>
    <property type="project" value="UniProtKB-SubCell"/>
</dbReference>
<keyword evidence="1" id="KW-0808">Transferase</keyword>